<evidence type="ECO:0000313" key="2">
    <source>
        <dbReference type="EMBL" id="BCO11232.1"/>
    </source>
</evidence>
<feature type="chain" id="PRO_5031074968" evidence="1">
    <location>
        <begin position="25"/>
        <end position="39"/>
    </location>
</feature>
<accession>A0A7R7FRY3</accession>
<name>A0A7R7FRY3_9BACT</name>
<keyword evidence="1" id="KW-0732">Signal</keyword>
<gene>
    <name evidence="2" type="ORF">GEOBRER4_n0984</name>
</gene>
<organism evidence="2 3">
    <name type="scientific">Citrifermentans bremense</name>
    <dbReference type="NCBI Taxonomy" id="60035"/>
    <lineage>
        <taxon>Bacteria</taxon>
        <taxon>Pseudomonadati</taxon>
        <taxon>Thermodesulfobacteriota</taxon>
        <taxon>Desulfuromonadia</taxon>
        <taxon>Geobacterales</taxon>
        <taxon>Geobacteraceae</taxon>
        <taxon>Citrifermentans</taxon>
    </lineage>
</organism>
<proteinExistence type="predicted"/>
<dbReference type="AlphaFoldDB" id="A0A7R7FRY3"/>
<evidence type="ECO:0000313" key="3">
    <source>
        <dbReference type="Proteomes" id="UP000515472"/>
    </source>
</evidence>
<feature type="signal peptide" evidence="1">
    <location>
        <begin position="1"/>
        <end position="24"/>
    </location>
</feature>
<dbReference type="EMBL" id="AP023213">
    <property type="protein sequence ID" value="BCO11232.1"/>
    <property type="molecule type" value="Genomic_DNA"/>
</dbReference>
<evidence type="ECO:0000256" key="1">
    <source>
        <dbReference type="SAM" id="SignalP"/>
    </source>
</evidence>
<protein>
    <submittedName>
        <fullName evidence="2">Uncharacterized protein</fullName>
    </submittedName>
</protein>
<sequence>MYRYRLKNLLLAATLIPLAGCSHAMQARKEKGKVLEKMR</sequence>
<keyword evidence="3" id="KW-1185">Reference proteome</keyword>
<reference evidence="2 3" key="1">
    <citation type="submission" date="2020-06" db="EMBL/GenBank/DDBJ databases">
        <title>Interaction of electrochemicaly active bacteria, Geobacter bremensis R4 on different carbon anode.</title>
        <authorList>
            <person name="Meng L."/>
            <person name="Yoshida N."/>
        </authorList>
    </citation>
    <scope>NUCLEOTIDE SEQUENCE [LARGE SCALE GENOMIC DNA]</scope>
    <source>
        <strain evidence="2 3">R4</strain>
    </source>
</reference>
<dbReference type="Proteomes" id="UP000515472">
    <property type="component" value="Chromosome"/>
</dbReference>